<evidence type="ECO:0000313" key="4">
    <source>
        <dbReference type="Proteomes" id="UP000236732"/>
    </source>
</evidence>
<keyword evidence="2" id="KW-0732">Signal</keyword>
<dbReference type="PROSITE" id="PS51257">
    <property type="entry name" value="PROKAR_LIPOPROTEIN"/>
    <property type="match status" value="1"/>
</dbReference>
<reference evidence="3 4" key="1">
    <citation type="submission" date="2016-10" db="EMBL/GenBank/DDBJ databases">
        <authorList>
            <person name="de Groot N.N."/>
        </authorList>
    </citation>
    <scope>NUCLEOTIDE SEQUENCE [LARGE SCALE GENOMIC DNA]</scope>
    <source>
        <strain evidence="3 4">CGMCC 4.7037</strain>
    </source>
</reference>
<sequence length="140" mass="14596">MHLSRAAWLFALAILCAGLSACGGSGADAVRTATTDAVRTATTGAGQDSSPTVAAGEKKTPRPSPRGGVTKAALLKKLMSEPDAKDLPESVLSCVAEVSLKYGNANDLKRYVEGSLASEKVRDLTPSNKPYWTASEKCVR</sequence>
<feature type="region of interest" description="Disordered" evidence="1">
    <location>
        <begin position="40"/>
        <end position="69"/>
    </location>
</feature>
<protein>
    <recommendedName>
        <fullName evidence="5">Lipoprotein</fullName>
    </recommendedName>
</protein>
<keyword evidence="4" id="KW-1185">Reference proteome</keyword>
<evidence type="ECO:0000256" key="1">
    <source>
        <dbReference type="SAM" id="MobiDB-lite"/>
    </source>
</evidence>
<dbReference type="Proteomes" id="UP000236732">
    <property type="component" value="Unassembled WGS sequence"/>
</dbReference>
<evidence type="ECO:0000313" key="3">
    <source>
        <dbReference type="EMBL" id="SEG99485.1"/>
    </source>
</evidence>
<gene>
    <name evidence="3" type="ORF">SAMN05444920_11381</name>
</gene>
<organism evidence="3 4">
    <name type="scientific">Nonomuraea solani</name>
    <dbReference type="NCBI Taxonomy" id="1144553"/>
    <lineage>
        <taxon>Bacteria</taxon>
        <taxon>Bacillati</taxon>
        <taxon>Actinomycetota</taxon>
        <taxon>Actinomycetes</taxon>
        <taxon>Streptosporangiales</taxon>
        <taxon>Streptosporangiaceae</taxon>
        <taxon>Nonomuraea</taxon>
    </lineage>
</organism>
<dbReference type="RefSeq" id="WP_103960693.1">
    <property type="nucleotide sequence ID" value="NZ_FNVT01000013.1"/>
</dbReference>
<feature type="signal peptide" evidence="2">
    <location>
        <begin position="1"/>
        <end position="27"/>
    </location>
</feature>
<dbReference type="AlphaFoldDB" id="A0A1H6ERB0"/>
<evidence type="ECO:0008006" key="5">
    <source>
        <dbReference type="Google" id="ProtNLM"/>
    </source>
</evidence>
<evidence type="ECO:0000256" key="2">
    <source>
        <dbReference type="SAM" id="SignalP"/>
    </source>
</evidence>
<name>A0A1H6ERB0_9ACTN</name>
<feature type="chain" id="PRO_5009297344" description="Lipoprotein" evidence="2">
    <location>
        <begin position="28"/>
        <end position="140"/>
    </location>
</feature>
<proteinExistence type="predicted"/>
<dbReference type="EMBL" id="FNVT01000013">
    <property type="protein sequence ID" value="SEG99485.1"/>
    <property type="molecule type" value="Genomic_DNA"/>
</dbReference>
<accession>A0A1H6ERB0</accession>
<dbReference type="OrthoDB" id="3543091at2"/>